<dbReference type="EMBL" id="JAHRIP010039639">
    <property type="protein sequence ID" value="MEQ2296204.1"/>
    <property type="molecule type" value="Genomic_DNA"/>
</dbReference>
<comment type="caution">
    <text evidence="1">The sequence shown here is derived from an EMBL/GenBank/DDBJ whole genome shotgun (WGS) entry which is preliminary data.</text>
</comment>
<accession>A0ABV0YQR6</accession>
<gene>
    <name evidence="1" type="ORF">AMECASPLE_022554</name>
</gene>
<keyword evidence="2" id="KW-1185">Reference proteome</keyword>
<evidence type="ECO:0000313" key="1">
    <source>
        <dbReference type="EMBL" id="MEQ2296204.1"/>
    </source>
</evidence>
<name>A0ABV0YQR6_9TELE</name>
<dbReference type="Proteomes" id="UP001469553">
    <property type="component" value="Unassembled WGS sequence"/>
</dbReference>
<sequence>MTELIILTLMLSPATLRKKLIFRCLDPEVLSFSHDPFIMGSLFGSALFSPHLTGNSACSTTDKTTIHLSISCYNLPSDVNKTSSYLNLSTVAKTDWISERVTFI</sequence>
<protein>
    <submittedName>
        <fullName evidence="1">Uncharacterized protein</fullName>
    </submittedName>
</protein>
<reference evidence="1 2" key="1">
    <citation type="submission" date="2021-06" db="EMBL/GenBank/DDBJ databases">
        <authorList>
            <person name="Palmer J.M."/>
        </authorList>
    </citation>
    <scope>NUCLEOTIDE SEQUENCE [LARGE SCALE GENOMIC DNA]</scope>
    <source>
        <strain evidence="1 2">AS_MEX2019</strain>
        <tissue evidence="1">Muscle</tissue>
    </source>
</reference>
<evidence type="ECO:0000313" key="2">
    <source>
        <dbReference type="Proteomes" id="UP001469553"/>
    </source>
</evidence>
<proteinExistence type="predicted"/>
<organism evidence="1 2">
    <name type="scientific">Ameca splendens</name>
    <dbReference type="NCBI Taxonomy" id="208324"/>
    <lineage>
        <taxon>Eukaryota</taxon>
        <taxon>Metazoa</taxon>
        <taxon>Chordata</taxon>
        <taxon>Craniata</taxon>
        <taxon>Vertebrata</taxon>
        <taxon>Euteleostomi</taxon>
        <taxon>Actinopterygii</taxon>
        <taxon>Neopterygii</taxon>
        <taxon>Teleostei</taxon>
        <taxon>Neoteleostei</taxon>
        <taxon>Acanthomorphata</taxon>
        <taxon>Ovalentaria</taxon>
        <taxon>Atherinomorphae</taxon>
        <taxon>Cyprinodontiformes</taxon>
        <taxon>Goodeidae</taxon>
        <taxon>Ameca</taxon>
    </lineage>
</organism>